<protein>
    <recommendedName>
        <fullName evidence="5">Lipoprotein</fullName>
    </recommendedName>
</protein>
<dbReference type="AlphaFoldDB" id="A0A399J8X1"/>
<evidence type="ECO:0000256" key="1">
    <source>
        <dbReference type="SAM" id="MobiDB-lite"/>
    </source>
</evidence>
<feature type="signal peptide" evidence="2">
    <location>
        <begin position="1"/>
        <end position="22"/>
    </location>
</feature>
<feature type="chain" id="PRO_5039617786" description="Lipoprotein" evidence="2">
    <location>
        <begin position="23"/>
        <end position="267"/>
    </location>
</feature>
<organism evidence="3 4">
    <name type="scientific">Galactobacter valiniphilus</name>
    <dbReference type="NCBI Taxonomy" id="2676122"/>
    <lineage>
        <taxon>Bacteria</taxon>
        <taxon>Bacillati</taxon>
        <taxon>Actinomycetota</taxon>
        <taxon>Actinomycetes</taxon>
        <taxon>Micrococcales</taxon>
        <taxon>Micrococcaceae</taxon>
        <taxon>Galactobacter</taxon>
    </lineage>
</organism>
<dbReference type="RefSeq" id="WP_119424914.1">
    <property type="nucleotide sequence ID" value="NZ_QQXK01000017.1"/>
</dbReference>
<accession>A0A399J8X1</accession>
<feature type="region of interest" description="Disordered" evidence="1">
    <location>
        <begin position="31"/>
        <end position="75"/>
    </location>
</feature>
<dbReference type="EMBL" id="QQXK01000017">
    <property type="protein sequence ID" value="RII42021.1"/>
    <property type="molecule type" value="Genomic_DNA"/>
</dbReference>
<evidence type="ECO:0000313" key="3">
    <source>
        <dbReference type="EMBL" id="RII42021.1"/>
    </source>
</evidence>
<keyword evidence="4" id="KW-1185">Reference proteome</keyword>
<name>A0A399J8X1_9MICC</name>
<evidence type="ECO:0000313" key="4">
    <source>
        <dbReference type="Proteomes" id="UP000265419"/>
    </source>
</evidence>
<sequence>MKKKTLAALAVPTLALALGLSACGSGSTPGLSGGSSAAPASSSAAGGGGTAAPESSSAAASSAAPETSSAAPEAPAGAADLDAAIEKFIASSSGTGFTKVPAAQIKAAFAGAKAALAPVTVDPAACKDLMLKSVDLATGDMEFGMALKQMGQKSTTVTYFSQGVQYVKDIMGVYDEMASKCKGMKQEVSGTKLEVTIGAWDASGVNAENVHGTTETTVMASGTMVQTKVFATKGDTAVQVQVLGDGGAADEANAVKLVNEALNALAG</sequence>
<feature type="compositionally biased region" description="Low complexity" evidence="1">
    <location>
        <begin position="51"/>
        <end position="75"/>
    </location>
</feature>
<feature type="compositionally biased region" description="Low complexity" evidence="1">
    <location>
        <begin position="31"/>
        <end position="44"/>
    </location>
</feature>
<keyword evidence="2" id="KW-0732">Signal</keyword>
<evidence type="ECO:0008006" key="5">
    <source>
        <dbReference type="Google" id="ProtNLM"/>
    </source>
</evidence>
<gene>
    <name evidence="3" type="ORF">DWB68_09575</name>
</gene>
<dbReference type="PROSITE" id="PS51257">
    <property type="entry name" value="PROKAR_LIPOPROTEIN"/>
    <property type="match status" value="1"/>
</dbReference>
<reference evidence="3 4" key="1">
    <citation type="submission" date="2018-07" db="EMBL/GenBank/DDBJ databases">
        <title>Arthrobacter sp. nov., isolated from raw cow's milk with high bacterial count.</title>
        <authorList>
            <person name="Hahne J."/>
            <person name="Isele D."/>
            <person name="Lipski A."/>
        </authorList>
    </citation>
    <scope>NUCLEOTIDE SEQUENCE [LARGE SCALE GENOMIC DNA]</scope>
    <source>
        <strain evidence="3 4">JZ R-35</strain>
    </source>
</reference>
<proteinExistence type="predicted"/>
<comment type="caution">
    <text evidence="3">The sequence shown here is derived from an EMBL/GenBank/DDBJ whole genome shotgun (WGS) entry which is preliminary data.</text>
</comment>
<dbReference type="Proteomes" id="UP000265419">
    <property type="component" value="Unassembled WGS sequence"/>
</dbReference>
<evidence type="ECO:0000256" key="2">
    <source>
        <dbReference type="SAM" id="SignalP"/>
    </source>
</evidence>